<comment type="caution">
    <text evidence="10">The sequence shown here is derived from an EMBL/GenBank/DDBJ whole genome shotgun (WGS) entry which is preliminary data.</text>
</comment>
<dbReference type="SUPFAM" id="SSF81343">
    <property type="entry name" value="Fumarate reductase respiratory complex transmembrane subunits"/>
    <property type="match status" value="1"/>
</dbReference>
<dbReference type="AlphaFoldDB" id="A0A540V335"/>
<feature type="binding site" description="axial binding residue" evidence="8">
    <location>
        <position position="114"/>
    </location>
    <ligand>
        <name>heme</name>
        <dbReference type="ChEBI" id="CHEBI:30413"/>
    </ligand>
    <ligandPart>
        <name>Fe</name>
        <dbReference type="ChEBI" id="CHEBI:18248"/>
    </ligandPart>
</feature>
<evidence type="ECO:0000256" key="1">
    <source>
        <dbReference type="ARBA" id="ARBA00004370"/>
    </source>
</evidence>
<name>A0A540V335_9BACL</name>
<dbReference type="OrthoDB" id="9789209at2"/>
<comment type="subcellular location">
    <subcellularLocation>
        <location evidence="1">Membrane</location>
    </subcellularLocation>
</comment>
<feature type="binding site" description="axial binding residue" evidence="8">
    <location>
        <position position="71"/>
    </location>
    <ligand>
        <name>heme</name>
        <dbReference type="ChEBI" id="CHEBI:30413"/>
    </ligand>
    <ligandPart>
        <name>Fe</name>
        <dbReference type="ChEBI" id="CHEBI:18248"/>
    </ligandPart>
</feature>
<keyword evidence="2 8" id="KW-0349">Heme</keyword>
<organism evidence="10 11">
    <name type="scientific">Ureibacillus terrenus</name>
    <dbReference type="NCBI Taxonomy" id="118246"/>
    <lineage>
        <taxon>Bacteria</taxon>
        <taxon>Bacillati</taxon>
        <taxon>Bacillota</taxon>
        <taxon>Bacilli</taxon>
        <taxon>Bacillales</taxon>
        <taxon>Caryophanaceae</taxon>
        <taxon>Ureibacillus</taxon>
    </lineage>
</organism>
<evidence type="ECO:0000256" key="3">
    <source>
        <dbReference type="ARBA" id="ARBA00022692"/>
    </source>
</evidence>
<evidence type="ECO:0000313" key="11">
    <source>
        <dbReference type="Proteomes" id="UP000315753"/>
    </source>
</evidence>
<dbReference type="EMBL" id="VIGD01000010">
    <property type="protein sequence ID" value="TQE90633.1"/>
    <property type="molecule type" value="Genomic_DNA"/>
</dbReference>
<evidence type="ECO:0000256" key="7">
    <source>
        <dbReference type="ARBA" id="ARBA00023136"/>
    </source>
</evidence>
<dbReference type="GO" id="GO:0016020">
    <property type="term" value="C:membrane"/>
    <property type="evidence" value="ECO:0007669"/>
    <property type="project" value="UniProtKB-SubCell"/>
</dbReference>
<dbReference type="CDD" id="cd03497">
    <property type="entry name" value="SQR_TypeB_1_TM"/>
    <property type="match status" value="1"/>
</dbReference>
<keyword evidence="7 9" id="KW-0472">Membrane</keyword>
<protein>
    <submittedName>
        <fullName evidence="10">Succinate dehydrogenase</fullName>
    </submittedName>
</protein>
<dbReference type="NCBIfam" id="TIGR02046">
    <property type="entry name" value="sdhC_b558_fam"/>
    <property type="match status" value="1"/>
</dbReference>
<feature type="transmembrane region" description="Helical" evidence="9">
    <location>
        <begin position="183"/>
        <end position="203"/>
    </location>
</feature>
<dbReference type="Gene3D" id="1.20.1300.10">
    <property type="entry name" value="Fumarate reductase/succinate dehydrogenase, transmembrane subunit"/>
    <property type="match status" value="1"/>
</dbReference>
<dbReference type="InterPro" id="IPR011138">
    <property type="entry name" value="Cytochrome_b-558"/>
</dbReference>
<evidence type="ECO:0000256" key="5">
    <source>
        <dbReference type="ARBA" id="ARBA00022989"/>
    </source>
</evidence>
<keyword evidence="11" id="KW-1185">Reference proteome</keyword>
<dbReference type="RefSeq" id="WP_141602427.1">
    <property type="nucleotide sequence ID" value="NZ_JARMSB010000021.1"/>
</dbReference>
<evidence type="ECO:0000313" key="10">
    <source>
        <dbReference type="EMBL" id="TQE90633.1"/>
    </source>
</evidence>
<evidence type="ECO:0000256" key="4">
    <source>
        <dbReference type="ARBA" id="ARBA00022723"/>
    </source>
</evidence>
<proteinExistence type="predicted"/>
<evidence type="ECO:0000256" key="2">
    <source>
        <dbReference type="ARBA" id="ARBA00022617"/>
    </source>
</evidence>
<reference evidence="10 11" key="1">
    <citation type="submission" date="2019-06" db="EMBL/GenBank/DDBJ databases">
        <title>Genome sequence of Ureibacillus terrenus.</title>
        <authorList>
            <person name="Maclea K.S."/>
            <person name="Simoes M."/>
        </authorList>
    </citation>
    <scope>NUCLEOTIDE SEQUENCE [LARGE SCALE GENOMIC DNA]</scope>
    <source>
        <strain evidence="10 11">ATCC BAA-384</strain>
    </source>
</reference>
<accession>A0A540V335</accession>
<dbReference type="InterPro" id="IPR016002">
    <property type="entry name" value="Succ_DH_cyt_b558_Firmicute"/>
</dbReference>
<dbReference type="PIRSF" id="PIRSF000170">
    <property type="entry name" value="Succ_dh_cyt_b558"/>
    <property type="match status" value="1"/>
</dbReference>
<dbReference type="GO" id="GO:0046872">
    <property type="term" value="F:metal ion binding"/>
    <property type="evidence" value="ECO:0007669"/>
    <property type="project" value="UniProtKB-KW"/>
</dbReference>
<dbReference type="InterPro" id="IPR000701">
    <property type="entry name" value="SuccDH_FuR_B_TM-su"/>
</dbReference>
<keyword evidence="3 9" id="KW-0812">Transmembrane</keyword>
<evidence type="ECO:0000256" key="9">
    <source>
        <dbReference type="SAM" id="Phobius"/>
    </source>
</evidence>
<keyword evidence="5 9" id="KW-1133">Transmembrane helix</keyword>
<feature type="binding site" description="axial binding residue" evidence="8">
    <location>
        <position position="27"/>
    </location>
    <ligand>
        <name>heme</name>
        <dbReference type="ChEBI" id="CHEBI:30413"/>
    </ligand>
    <ligandPart>
        <name>Fe</name>
        <dbReference type="ChEBI" id="CHEBI:18248"/>
    </ligandPart>
</feature>
<gene>
    <name evidence="10" type="ORF">FKZ59_08995</name>
</gene>
<feature type="transmembrane region" description="Helical" evidence="9">
    <location>
        <begin position="54"/>
        <end position="77"/>
    </location>
</feature>
<feature type="binding site" description="axial binding residue" evidence="8">
    <location>
        <position position="157"/>
    </location>
    <ligand>
        <name>heme</name>
        <dbReference type="ChEBI" id="CHEBI:30413"/>
    </ligand>
    <ligandPart>
        <name>Fe</name>
        <dbReference type="ChEBI" id="CHEBI:18248"/>
    </ligandPart>
</feature>
<evidence type="ECO:0000256" key="6">
    <source>
        <dbReference type="ARBA" id="ARBA00023004"/>
    </source>
</evidence>
<dbReference type="Proteomes" id="UP000315753">
    <property type="component" value="Unassembled WGS sequence"/>
</dbReference>
<feature type="transmembrane region" description="Helical" evidence="9">
    <location>
        <begin position="144"/>
        <end position="171"/>
    </location>
</feature>
<sequence length="204" mass="23438">MQKYEFYWRRLHSLLGVIPVGLFLVFHLSLNFTATGGAETYDSATGVMDYIPGWLLLTIEWIVIYIPILFHGLYGIYIAFTATPNNKRFSTFRNWMFLLQRITGVFLVIFIAWHMFQTRIQKALGNAEVSFDMMKNIVDNPWMLAFYIVGILSATLHLSNGLWAFCVSWGITQSPHSQKVFSWLSMIFFVIISIIGVSAILAFV</sequence>
<feature type="transmembrane region" description="Helical" evidence="9">
    <location>
        <begin position="98"/>
        <end position="116"/>
    </location>
</feature>
<dbReference type="Pfam" id="PF01127">
    <property type="entry name" value="Sdh_cyt"/>
    <property type="match status" value="1"/>
</dbReference>
<keyword evidence="4 8" id="KW-0479">Metal-binding</keyword>
<keyword evidence="6 8" id="KW-0408">Iron</keyword>
<dbReference type="InterPro" id="IPR034804">
    <property type="entry name" value="SQR/QFR_C/D"/>
</dbReference>
<evidence type="ECO:0000256" key="8">
    <source>
        <dbReference type="PIRSR" id="PIRSR000170-1"/>
    </source>
</evidence>
<feature type="transmembrane region" description="Helical" evidence="9">
    <location>
        <begin position="12"/>
        <end position="34"/>
    </location>
</feature>